<evidence type="ECO:0000313" key="2">
    <source>
        <dbReference type="Proteomes" id="UP000034054"/>
    </source>
</evidence>
<dbReference type="AlphaFoldDB" id="A0A0G1XPC1"/>
<gene>
    <name evidence="1" type="ORF">UY76_C0019G0025</name>
</gene>
<proteinExistence type="predicted"/>
<name>A0A0G1XPC1_9BACT</name>
<accession>A0A0G1XPC1</accession>
<organism evidence="1 2">
    <name type="scientific">Candidatus Uhrbacteria bacterium GW2011_GWA2_52_8d</name>
    <dbReference type="NCBI Taxonomy" id="1618979"/>
    <lineage>
        <taxon>Bacteria</taxon>
        <taxon>Candidatus Uhriibacteriota</taxon>
    </lineage>
</organism>
<reference evidence="1 2" key="1">
    <citation type="journal article" date="2015" name="Nature">
        <title>rRNA introns, odd ribosomes, and small enigmatic genomes across a large radiation of phyla.</title>
        <authorList>
            <person name="Brown C.T."/>
            <person name="Hug L.A."/>
            <person name="Thomas B.C."/>
            <person name="Sharon I."/>
            <person name="Castelle C.J."/>
            <person name="Singh A."/>
            <person name="Wilkins M.J."/>
            <person name="Williams K.H."/>
            <person name="Banfield J.F."/>
        </authorList>
    </citation>
    <scope>NUCLEOTIDE SEQUENCE [LARGE SCALE GENOMIC DNA]</scope>
</reference>
<comment type="caution">
    <text evidence="1">The sequence shown here is derived from an EMBL/GenBank/DDBJ whole genome shotgun (WGS) entry which is preliminary data.</text>
</comment>
<feature type="non-terminal residue" evidence="1">
    <location>
        <position position="1"/>
    </location>
</feature>
<sequence length="122" mass="14088">FVTVYRVEGDPSWNVDRSMSQQLVGTWYTDRWDMVGARYKPEIERNSGMPARIFALVIPKSSLDSREAMDKGMNQVNVINEELRAGRQEITDPSEATSPALETYLNQFAFVREYRALKSKYD</sequence>
<dbReference type="Proteomes" id="UP000034054">
    <property type="component" value="Unassembled WGS sequence"/>
</dbReference>
<protein>
    <submittedName>
        <fullName evidence="1">Uncharacterized protein</fullName>
    </submittedName>
</protein>
<dbReference type="EMBL" id="LCRH01000019">
    <property type="protein sequence ID" value="KKW32715.1"/>
    <property type="molecule type" value="Genomic_DNA"/>
</dbReference>
<evidence type="ECO:0000313" key="1">
    <source>
        <dbReference type="EMBL" id="KKW32715.1"/>
    </source>
</evidence>